<reference evidence="7 8" key="1">
    <citation type="submission" date="2018-04" db="EMBL/GenBank/DDBJ databases">
        <title>The genome of golden apple snail Pomacea canaliculata provides insight into stress tolerance and invasive adaptation.</title>
        <authorList>
            <person name="Liu C."/>
            <person name="Liu B."/>
            <person name="Ren Y."/>
            <person name="Zhang Y."/>
            <person name="Wang H."/>
            <person name="Li S."/>
            <person name="Jiang F."/>
            <person name="Yin L."/>
            <person name="Zhang G."/>
            <person name="Qian W."/>
            <person name="Fan W."/>
        </authorList>
    </citation>
    <scope>NUCLEOTIDE SEQUENCE [LARGE SCALE GENOMIC DNA]</scope>
    <source>
        <strain evidence="7">SZHN2017</strain>
        <tissue evidence="7">Muscle</tissue>
    </source>
</reference>
<dbReference type="SMART" id="SM00110">
    <property type="entry name" value="C1Q"/>
    <property type="match status" value="1"/>
</dbReference>
<accession>A0A2T7NMP9</accession>
<dbReference type="STRING" id="400727.A0A2T7NMP9"/>
<keyword evidence="3 5" id="KW-0732">Signal</keyword>
<comment type="subcellular location">
    <subcellularLocation>
        <location evidence="1">Secreted</location>
    </subcellularLocation>
</comment>
<dbReference type="InterPro" id="IPR001073">
    <property type="entry name" value="C1q_dom"/>
</dbReference>
<gene>
    <name evidence="7" type="ORF">C0Q70_18271</name>
</gene>
<dbReference type="OrthoDB" id="6152274at2759"/>
<dbReference type="Gene3D" id="2.60.120.40">
    <property type="match status" value="1"/>
</dbReference>
<keyword evidence="2" id="KW-0964">Secreted</keyword>
<dbReference type="InterPro" id="IPR008983">
    <property type="entry name" value="Tumour_necrosis_fac-like_dom"/>
</dbReference>
<dbReference type="PANTHER" id="PTHR22923">
    <property type="entry name" value="CEREBELLIN-RELATED"/>
    <property type="match status" value="1"/>
</dbReference>
<keyword evidence="8" id="KW-1185">Reference proteome</keyword>
<dbReference type="SUPFAM" id="SSF49842">
    <property type="entry name" value="TNF-like"/>
    <property type="match status" value="1"/>
</dbReference>
<evidence type="ECO:0000313" key="8">
    <source>
        <dbReference type="Proteomes" id="UP000245119"/>
    </source>
</evidence>
<organism evidence="7 8">
    <name type="scientific">Pomacea canaliculata</name>
    <name type="common">Golden apple snail</name>
    <dbReference type="NCBI Taxonomy" id="400727"/>
    <lineage>
        <taxon>Eukaryota</taxon>
        <taxon>Metazoa</taxon>
        <taxon>Spiralia</taxon>
        <taxon>Lophotrochozoa</taxon>
        <taxon>Mollusca</taxon>
        <taxon>Gastropoda</taxon>
        <taxon>Caenogastropoda</taxon>
        <taxon>Architaenioglossa</taxon>
        <taxon>Ampullarioidea</taxon>
        <taxon>Ampullariidae</taxon>
        <taxon>Pomacea</taxon>
    </lineage>
</organism>
<evidence type="ECO:0000313" key="7">
    <source>
        <dbReference type="EMBL" id="PVD22457.1"/>
    </source>
</evidence>
<evidence type="ECO:0000259" key="6">
    <source>
        <dbReference type="PROSITE" id="PS50871"/>
    </source>
</evidence>
<dbReference type="PROSITE" id="PS50871">
    <property type="entry name" value="C1Q"/>
    <property type="match status" value="1"/>
</dbReference>
<feature type="chain" id="PRO_5015501061" description="C1q domain-containing protein" evidence="5">
    <location>
        <begin position="18"/>
        <end position="220"/>
    </location>
</feature>
<dbReference type="InterPro" id="IPR050822">
    <property type="entry name" value="Cerebellin_Synaptic_Org"/>
</dbReference>
<name>A0A2T7NMP9_POMCA</name>
<protein>
    <recommendedName>
        <fullName evidence="6">C1q domain-containing protein</fullName>
    </recommendedName>
</protein>
<dbReference type="EMBL" id="PZQS01000011">
    <property type="protein sequence ID" value="PVD22457.1"/>
    <property type="molecule type" value="Genomic_DNA"/>
</dbReference>
<evidence type="ECO:0000256" key="4">
    <source>
        <dbReference type="SAM" id="Coils"/>
    </source>
</evidence>
<dbReference type="PRINTS" id="PR00007">
    <property type="entry name" value="COMPLEMNTC1Q"/>
</dbReference>
<sequence>MLLVINCVLLLVPCLYSMPFSSTRDRRSDDVSTGALQVIVQEQSALIQSLQAKVAALETTVSDLKTRVSQEDDRLGRVQHAVAFTATLFGPSTQQTLDVGDNAAIKFNDVITNVGNSYDPSTGTFTAPVVGVYAFSLSLEADNVHDSIVVMVEKIVGGIGSAIAYTSVQGAGSDHYDTSSIFVVTHLAVGDKIIARRAWGGNYLNNWLKNSFSGFLVTAD</sequence>
<evidence type="ECO:0000256" key="1">
    <source>
        <dbReference type="ARBA" id="ARBA00004613"/>
    </source>
</evidence>
<feature type="domain" description="C1q" evidence="6">
    <location>
        <begin position="77"/>
        <end position="220"/>
    </location>
</feature>
<evidence type="ECO:0000256" key="2">
    <source>
        <dbReference type="ARBA" id="ARBA00022525"/>
    </source>
</evidence>
<feature type="coiled-coil region" evidence="4">
    <location>
        <begin position="40"/>
        <end position="67"/>
    </location>
</feature>
<dbReference type="PANTHER" id="PTHR22923:SF116">
    <property type="entry name" value="C1Q DOMAIN-CONTAINING PROTEIN"/>
    <property type="match status" value="1"/>
</dbReference>
<keyword evidence="4" id="KW-0175">Coiled coil</keyword>
<feature type="signal peptide" evidence="5">
    <location>
        <begin position="1"/>
        <end position="17"/>
    </location>
</feature>
<comment type="caution">
    <text evidence="7">The sequence shown here is derived from an EMBL/GenBank/DDBJ whole genome shotgun (WGS) entry which is preliminary data.</text>
</comment>
<dbReference type="Pfam" id="PF00386">
    <property type="entry name" value="C1q"/>
    <property type="match status" value="1"/>
</dbReference>
<dbReference type="GO" id="GO:0005576">
    <property type="term" value="C:extracellular region"/>
    <property type="evidence" value="ECO:0007669"/>
    <property type="project" value="UniProtKB-SubCell"/>
</dbReference>
<dbReference type="AlphaFoldDB" id="A0A2T7NMP9"/>
<evidence type="ECO:0000256" key="3">
    <source>
        <dbReference type="ARBA" id="ARBA00022729"/>
    </source>
</evidence>
<dbReference type="Proteomes" id="UP000245119">
    <property type="component" value="Linkage Group LG11"/>
</dbReference>
<evidence type="ECO:0000256" key="5">
    <source>
        <dbReference type="SAM" id="SignalP"/>
    </source>
</evidence>
<proteinExistence type="predicted"/>